<evidence type="ECO:0000256" key="2">
    <source>
        <dbReference type="SAM" id="Phobius"/>
    </source>
</evidence>
<reference evidence="4" key="1">
    <citation type="submission" date="2017-06" db="EMBL/GenBank/DDBJ databases">
        <title>Whole genome sequence of Laribacter hongkongensis LHGZ1.</title>
        <authorList>
            <person name="Chen D."/>
            <person name="Wu H."/>
            <person name="Chen J."/>
        </authorList>
    </citation>
    <scope>NUCLEOTIDE SEQUENCE [LARGE SCALE GENOMIC DNA]</scope>
    <source>
        <strain evidence="4">LHGZ1</strain>
    </source>
</reference>
<keyword evidence="2" id="KW-1133">Transmembrane helix</keyword>
<name>A0A248LI26_9NEIS</name>
<dbReference type="Proteomes" id="UP000197424">
    <property type="component" value="Chromosome"/>
</dbReference>
<evidence type="ECO:0000313" key="3">
    <source>
        <dbReference type="EMBL" id="ASJ24141.1"/>
    </source>
</evidence>
<accession>A0A248LI26</accession>
<keyword evidence="2" id="KW-0812">Transmembrane</keyword>
<dbReference type="EMBL" id="CP022115">
    <property type="protein sequence ID" value="ASJ24141.1"/>
    <property type="molecule type" value="Genomic_DNA"/>
</dbReference>
<dbReference type="RefSeq" id="WP_088860544.1">
    <property type="nucleotide sequence ID" value="NZ_JAJAWL010000063.1"/>
</dbReference>
<proteinExistence type="predicted"/>
<protein>
    <recommendedName>
        <fullName evidence="5">Holin</fullName>
    </recommendedName>
</protein>
<dbReference type="AlphaFoldDB" id="A0A248LI26"/>
<evidence type="ECO:0000313" key="4">
    <source>
        <dbReference type="Proteomes" id="UP000197424"/>
    </source>
</evidence>
<organism evidence="3 4">
    <name type="scientific">Laribacter hongkongensis</name>
    <dbReference type="NCBI Taxonomy" id="168471"/>
    <lineage>
        <taxon>Bacteria</taxon>
        <taxon>Pseudomonadati</taxon>
        <taxon>Pseudomonadota</taxon>
        <taxon>Betaproteobacteria</taxon>
        <taxon>Neisseriales</taxon>
        <taxon>Aquaspirillaceae</taxon>
        <taxon>Laribacter</taxon>
    </lineage>
</organism>
<evidence type="ECO:0000256" key="1">
    <source>
        <dbReference type="SAM" id="Coils"/>
    </source>
</evidence>
<keyword evidence="1" id="KW-0175">Coiled coil</keyword>
<feature type="transmembrane region" description="Helical" evidence="2">
    <location>
        <begin position="6"/>
        <end position="25"/>
    </location>
</feature>
<feature type="coiled-coil region" evidence="1">
    <location>
        <begin position="22"/>
        <end position="80"/>
    </location>
</feature>
<sequence>MTLDMAFQIALGIAAFLGGIWVNTLRADLADLKRQLEATRRDYQRRDDAEKASAQVIDMLRDVKTNVQRIEDKLDRKADK</sequence>
<keyword evidence="2" id="KW-0472">Membrane</keyword>
<evidence type="ECO:0008006" key="5">
    <source>
        <dbReference type="Google" id="ProtNLM"/>
    </source>
</evidence>
<gene>
    <name evidence="3" type="ORF">LHGZ1_1310</name>
</gene>